<gene>
    <name evidence="1" type="ORF">GTQ38_13430</name>
</gene>
<organism evidence="1 2">
    <name type="scientific">Poritiphilus flavus</name>
    <dbReference type="NCBI Taxonomy" id="2697053"/>
    <lineage>
        <taxon>Bacteria</taxon>
        <taxon>Pseudomonadati</taxon>
        <taxon>Bacteroidota</taxon>
        <taxon>Flavobacteriia</taxon>
        <taxon>Flavobacteriales</taxon>
        <taxon>Flavobacteriaceae</taxon>
        <taxon>Poritiphilus</taxon>
    </lineage>
</organism>
<dbReference type="CDD" id="cd00377">
    <property type="entry name" value="ICL_PEPM"/>
    <property type="match status" value="1"/>
</dbReference>
<proteinExistence type="predicted"/>
<dbReference type="RefSeq" id="WP_161436057.1">
    <property type="nucleotide sequence ID" value="NZ_WXYO01000006.1"/>
</dbReference>
<keyword evidence="1" id="KW-0670">Pyruvate</keyword>
<sequence length="252" mass="28006">MNFKDLHSQEDPFLMANVWDVASAKIAKSLNFKAIGTSSGAIATMLGYGDGEEISFHELKYIVERIVKCVDLPLSVDIESGYGSGVEEIIAIISELSELGIVGINIEDSKVRNGQRSLTDSLYFSKMLKAIASRFNSDGKNIFINVRTDTFLLSMENAAEETVLRAKQYQKAGADGLFVPCIENKADVEKITKATDLPLNVMCMPDLPDFHILKSLGVKRISMGNFVFNKMTDELRNTLEEIRSNQNFKSLF</sequence>
<dbReference type="InterPro" id="IPR040442">
    <property type="entry name" value="Pyrv_kinase-like_dom_sf"/>
</dbReference>
<comment type="caution">
    <text evidence="1">The sequence shown here is derived from an EMBL/GenBank/DDBJ whole genome shotgun (WGS) entry which is preliminary data.</text>
</comment>
<reference evidence="1 2" key="1">
    <citation type="submission" date="2020-01" db="EMBL/GenBank/DDBJ databases">
        <title>Bacteria diversity of Porities sp.</title>
        <authorList>
            <person name="Wang G."/>
        </authorList>
    </citation>
    <scope>NUCLEOTIDE SEQUENCE [LARGE SCALE GENOMIC DNA]</scope>
    <source>
        <strain evidence="1 2">R33</strain>
    </source>
</reference>
<dbReference type="InterPro" id="IPR039556">
    <property type="entry name" value="ICL/PEPM"/>
</dbReference>
<keyword evidence="1" id="KW-0456">Lyase</keyword>
<dbReference type="AlphaFoldDB" id="A0A6L9EED8"/>
<dbReference type="EMBL" id="WXYO01000006">
    <property type="protein sequence ID" value="NAS13011.1"/>
    <property type="molecule type" value="Genomic_DNA"/>
</dbReference>
<protein>
    <submittedName>
        <fullName evidence="1">Isocitrate lyase/phosphoenolpyruvate mutase family protein</fullName>
    </submittedName>
</protein>
<evidence type="ECO:0000313" key="1">
    <source>
        <dbReference type="EMBL" id="NAS13011.1"/>
    </source>
</evidence>
<accession>A0A6L9EED8</accession>
<dbReference type="PANTHER" id="PTHR42905">
    <property type="entry name" value="PHOSPHOENOLPYRUVATE CARBOXYLASE"/>
    <property type="match status" value="1"/>
</dbReference>
<dbReference type="InterPro" id="IPR015813">
    <property type="entry name" value="Pyrv/PenolPyrv_kinase-like_dom"/>
</dbReference>
<name>A0A6L9EED8_9FLAO</name>
<dbReference type="SUPFAM" id="SSF51621">
    <property type="entry name" value="Phosphoenolpyruvate/pyruvate domain"/>
    <property type="match status" value="1"/>
</dbReference>
<dbReference type="PANTHER" id="PTHR42905:SF16">
    <property type="entry name" value="CARBOXYPHOSPHONOENOLPYRUVATE PHOSPHONOMUTASE-LIKE PROTEIN (AFU_ORTHOLOGUE AFUA_5G07230)"/>
    <property type="match status" value="1"/>
</dbReference>
<dbReference type="Pfam" id="PF13714">
    <property type="entry name" value="PEP_mutase"/>
    <property type="match status" value="1"/>
</dbReference>
<dbReference type="Gene3D" id="3.20.20.60">
    <property type="entry name" value="Phosphoenolpyruvate-binding domains"/>
    <property type="match status" value="1"/>
</dbReference>
<keyword evidence="2" id="KW-1185">Reference proteome</keyword>
<dbReference type="Proteomes" id="UP000475249">
    <property type="component" value="Unassembled WGS sequence"/>
</dbReference>
<evidence type="ECO:0000313" key="2">
    <source>
        <dbReference type="Proteomes" id="UP000475249"/>
    </source>
</evidence>
<dbReference type="GO" id="GO:0016829">
    <property type="term" value="F:lyase activity"/>
    <property type="evidence" value="ECO:0007669"/>
    <property type="project" value="UniProtKB-KW"/>
</dbReference>